<dbReference type="AlphaFoldDB" id="X0WJQ1"/>
<organism evidence="1">
    <name type="scientific">marine sediment metagenome</name>
    <dbReference type="NCBI Taxonomy" id="412755"/>
    <lineage>
        <taxon>unclassified sequences</taxon>
        <taxon>metagenomes</taxon>
        <taxon>ecological metagenomes</taxon>
    </lineage>
</organism>
<evidence type="ECO:0000313" key="1">
    <source>
        <dbReference type="EMBL" id="GAG30885.1"/>
    </source>
</evidence>
<sequence>MNCGLGNNGGSSTIVNSANTLVELGHDVKIIDSQKNKFTWVPLKAEHIIIRNLSKVPPADAVIATGYKTVASTMKLPDECGVKCHWIRAWEHWQMSDKDIIKKVLEPPTKKFVNSKCLQDKLRNYGFKSYIV</sequence>
<comment type="caution">
    <text evidence="1">The sequence shown here is derived from an EMBL/GenBank/DDBJ whole genome shotgun (WGS) entry which is preliminary data.</text>
</comment>
<protein>
    <recommendedName>
        <fullName evidence="2">Glycosyltransferase subfamily 4-like N-terminal domain-containing protein</fullName>
    </recommendedName>
</protein>
<proteinExistence type="predicted"/>
<dbReference type="Gene3D" id="3.40.50.11090">
    <property type="match status" value="1"/>
</dbReference>
<evidence type="ECO:0008006" key="2">
    <source>
        <dbReference type="Google" id="ProtNLM"/>
    </source>
</evidence>
<feature type="non-terminal residue" evidence="1">
    <location>
        <position position="132"/>
    </location>
</feature>
<name>X0WJQ1_9ZZZZ</name>
<reference evidence="1" key="1">
    <citation type="journal article" date="2014" name="Front. Microbiol.">
        <title>High frequency of phylogenetically diverse reductive dehalogenase-homologous genes in deep subseafloor sedimentary metagenomes.</title>
        <authorList>
            <person name="Kawai M."/>
            <person name="Futagami T."/>
            <person name="Toyoda A."/>
            <person name="Takaki Y."/>
            <person name="Nishi S."/>
            <person name="Hori S."/>
            <person name="Arai W."/>
            <person name="Tsubouchi T."/>
            <person name="Morono Y."/>
            <person name="Uchiyama I."/>
            <person name="Ito T."/>
            <person name="Fujiyama A."/>
            <person name="Inagaki F."/>
            <person name="Takami H."/>
        </authorList>
    </citation>
    <scope>NUCLEOTIDE SEQUENCE</scope>
    <source>
        <strain evidence="1">Expedition CK06-06</strain>
    </source>
</reference>
<gene>
    <name evidence="1" type="ORF">S01H1_62852</name>
</gene>
<accession>X0WJQ1</accession>
<dbReference type="EMBL" id="BARS01041316">
    <property type="protein sequence ID" value="GAG30885.1"/>
    <property type="molecule type" value="Genomic_DNA"/>
</dbReference>